<feature type="binding site" evidence="11">
    <location>
        <position position="186"/>
    </location>
    <ligand>
        <name>thiamine diphosphate</name>
        <dbReference type="ChEBI" id="CHEBI:58937"/>
    </ligand>
</feature>
<dbReference type="SMART" id="SM00861">
    <property type="entry name" value="Transket_pyr"/>
    <property type="match status" value="1"/>
</dbReference>
<feature type="binding site" evidence="11">
    <location>
        <position position="186"/>
    </location>
    <ligand>
        <name>Mg(2+)</name>
        <dbReference type="ChEBI" id="CHEBI:18420"/>
    </ligand>
</feature>
<dbReference type="Pfam" id="PF02779">
    <property type="entry name" value="Transket_pyr"/>
    <property type="match status" value="1"/>
</dbReference>
<dbReference type="InterPro" id="IPR005477">
    <property type="entry name" value="Dxylulose-5-P_synthase"/>
</dbReference>
<keyword evidence="5 11" id="KW-0479">Metal-binding</keyword>
<dbReference type="GO" id="GO:0016114">
    <property type="term" value="P:terpenoid biosynthetic process"/>
    <property type="evidence" value="ECO:0007669"/>
    <property type="project" value="UniProtKB-UniRule"/>
</dbReference>
<dbReference type="CDD" id="cd02007">
    <property type="entry name" value="TPP_DXS"/>
    <property type="match status" value="1"/>
</dbReference>
<evidence type="ECO:0000256" key="3">
    <source>
        <dbReference type="ARBA" id="ARBA00011738"/>
    </source>
</evidence>
<dbReference type="FunFam" id="3.40.50.970:FF:000005">
    <property type="entry name" value="1-deoxy-D-xylulose-5-phosphate synthase"/>
    <property type="match status" value="1"/>
</dbReference>
<comment type="cofactor">
    <cofactor evidence="11">
        <name>Mg(2+)</name>
        <dbReference type="ChEBI" id="CHEBI:18420"/>
    </cofactor>
    <text evidence="11">Binds 1 Mg(2+) ion per subunit.</text>
</comment>
<dbReference type="InterPro" id="IPR033248">
    <property type="entry name" value="Transketolase_C"/>
</dbReference>
<dbReference type="FunFam" id="3.40.50.920:FF:000002">
    <property type="entry name" value="1-deoxy-D-xylulose-5-phosphate synthase"/>
    <property type="match status" value="1"/>
</dbReference>
<feature type="binding site" evidence="11">
    <location>
        <position position="83"/>
    </location>
    <ligand>
        <name>thiamine diphosphate</name>
        <dbReference type="ChEBI" id="CHEBI:58937"/>
    </ligand>
</feature>
<evidence type="ECO:0000256" key="9">
    <source>
        <dbReference type="ARBA" id="ARBA00023229"/>
    </source>
</evidence>
<dbReference type="RefSeq" id="WP_187571081.1">
    <property type="nucleotide sequence ID" value="NZ_CP060711.1"/>
</dbReference>
<keyword evidence="14" id="KW-1185">Reference proteome</keyword>
<dbReference type="SUPFAM" id="SSF52518">
    <property type="entry name" value="Thiamin diphosphate-binding fold (THDP-binding)"/>
    <property type="match status" value="2"/>
</dbReference>
<dbReference type="InterPro" id="IPR005475">
    <property type="entry name" value="Transketolase-like_Pyr-bd"/>
</dbReference>
<evidence type="ECO:0000256" key="10">
    <source>
        <dbReference type="ARBA" id="ARBA00055605"/>
    </source>
</evidence>
<dbReference type="InterPro" id="IPR049557">
    <property type="entry name" value="Transketolase_CS"/>
</dbReference>
<dbReference type="CDD" id="cd07033">
    <property type="entry name" value="TPP_PYR_DXS_TK_like"/>
    <property type="match status" value="1"/>
</dbReference>
<dbReference type="GO" id="GO:0009228">
    <property type="term" value="P:thiamine biosynthetic process"/>
    <property type="evidence" value="ECO:0007669"/>
    <property type="project" value="UniProtKB-UniRule"/>
</dbReference>
<feature type="binding site" evidence="11">
    <location>
        <position position="295"/>
    </location>
    <ligand>
        <name>thiamine diphosphate</name>
        <dbReference type="ChEBI" id="CHEBI:58937"/>
    </ligand>
</feature>
<evidence type="ECO:0000313" key="13">
    <source>
        <dbReference type="EMBL" id="QNN47334.1"/>
    </source>
</evidence>
<keyword evidence="9 11" id="KW-0414">Isoprene biosynthesis</keyword>
<keyword evidence="7 11" id="KW-0784">Thiamine biosynthesis</keyword>
<evidence type="ECO:0000256" key="6">
    <source>
        <dbReference type="ARBA" id="ARBA00022842"/>
    </source>
</evidence>
<dbReference type="Gene3D" id="3.40.50.970">
    <property type="match status" value="2"/>
</dbReference>
<dbReference type="GO" id="GO:0019288">
    <property type="term" value="P:isopentenyl diphosphate biosynthetic process, methylerythritol 4-phosphate pathway"/>
    <property type="evidence" value="ECO:0007669"/>
    <property type="project" value="TreeGrafter"/>
</dbReference>
<dbReference type="UniPathway" id="UPA00064">
    <property type="reaction ID" value="UER00091"/>
</dbReference>
<evidence type="ECO:0000313" key="14">
    <source>
        <dbReference type="Proteomes" id="UP000515977"/>
    </source>
</evidence>
<evidence type="ECO:0000256" key="4">
    <source>
        <dbReference type="ARBA" id="ARBA00022679"/>
    </source>
</evidence>
<keyword evidence="4 11" id="KW-0808">Transferase</keyword>
<sequence>MSSASIDASRYPRLSRIDSPADLRQLPESDVRAVADELRAFLIESVGKSGGHFGAGLGVVELTTVLHYLYDTPDDRIVWDVGHQCYPHKILTGRRDRIHTVKQKDGVAPFPKREESEYDTFGVGHSSTSISAALGMAIANARAGNDRRVVAVIGDGAMTAGMAWEALGHAGGMDEDPDLLVILNDNRMSISEAVGGLTKMLGRMSGNRTLNAIREGGKKLLGDKKKSPPARFVKRWEEHWKGMFVPSTLFEQMGFHYTGPIDGHDTDALLATLKTLRGLKGPQLLHVITTKGKGYELAEGDQIGYHAVSPFDPEKGVVSKPGAAKKPTYTDVFGDWLCDMAAADPKLLGITPAMREGSGLVRFSQEYPQRYFDVAIAEQHAVTLAAGMACEGDKPVVAIYSTFLQRAYDQLVHDVAIQNLDVLFAIDRGGVVGPDGATHAGNLDLSYLRCVPNMLVMAPADENECRQMLSTGFRHEGPAAVRYPRGTGPGVAVRPTLDTLPVGKAEIRRQGARLALLAFGALVPAAQQVGEELGLSVVNMRFVKPLDRALILELAKTHEGFVTLEDNVVAGGAGSGVAELLADAGIALPILHLGLPDAFQHHASREDLLAEAGLDVAGIRAAVLRRWPRLAAQATDAARSA</sequence>
<feature type="binding site" evidence="11">
    <location>
        <position position="378"/>
    </location>
    <ligand>
        <name>thiamine diphosphate</name>
        <dbReference type="ChEBI" id="CHEBI:58937"/>
    </ligand>
</feature>
<name>A0A7G9QVF9_9GAMM</name>
<dbReference type="KEGG" id="tbv:H9L17_04050"/>
<dbReference type="GO" id="GO:0000287">
    <property type="term" value="F:magnesium ion binding"/>
    <property type="evidence" value="ECO:0007669"/>
    <property type="project" value="UniProtKB-UniRule"/>
</dbReference>
<keyword evidence="8 11" id="KW-0786">Thiamine pyrophosphate</keyword>
<feature type="binding site" evidence="11">
    <location>
        <begin position="156"/>
        <end position="157"/>
    </location>
    <ligand>
        <name>thiamine diphosphate</name>
        <dbReference type="ChEBI" id="CHEBI:58937"/>
    </ligand>
</feature>
<dbReference type="InterPro" id="IPR029061">
    <property type="entry name" value="THDP-binding"/>
</dbReference>
<evidence type="ECO:0000256" key="2">
    <source>
        <dbReference type="ARBA" id="ARBA00011081"/>
    </source>
</evidence>
<comment type="function">
    <text evidence="10 11">Catalyzes the acyloin condensation reaction between C atoms 2 and 3 of pyruvate and glyceraldehyde 3-phosphate to yield 1-deoxy-D-xylulose-5-phosphate (DXP).</text>
</comment>
<feature type="binding site" evidence="11">
    <location>
        <position position="155"/>
    </location>
    <ligand>
        <name>Mg(2+)</name>
        <dbReference type="ChEBI" id="CHEBI:18420"/>
    </ligand>
</feature>
<dbReference type="PROSITE" id="PS00802">
    <property type="entry name" value="TRANSKETOLASE_2"/>
    <property type="match status" value="1"/>
</dbReference>
<dbReference type="InterPro" id="IPR009014">
    <property type="entry name" value="Transketo_C/PFOR_II"/>
</dbReference>
<comment type="subunit">
    <text evidence="3 11">Homodimer.</text>
</comment>
<dbReference type="EMBL" id="CP060711">
    <property type="protein sequence ID" value="QNN47334.1"/>
    <property type="molecule type" value="Genomic_DNA"/>
</dbReference>
<dbReference type="HAMAP" id="MF_00315">
    <property type="entry name" value="DXP_synth"/>
    <property type="match status" value="1"/>
</dbReference>
<dbReference type="NCBIfam" id="TIGR00204">
    <property type="entry name" value="dxs"/>
    <property type="match status" value="1"/>
</dbReference>
<comment type="catalytic activity">
    <reaction evidence="11">
        <text>D-glyceraldehyde 3-phosphate + pyruvate + H(+) = 1-deoxy-D-xylulose 5-phosphate + CO2</text>
        <dbReference type="Rhea" id="RHEA:12605"/>
        <dbReference type="ChEBI" id="CHEBI:15361"/>
        <dbReference type="ChEBI" id="CHEBI:15378"/>
        <dbReference type="ChEBI" id="CHEBI:16526"/>
        <dbReference type="ChEBI" id="CHEBI:57792"/>
        <dbReference type="ChEBI" id="CHEBI:59776"/>
        <dbReference type="EC" id="2.2.1.7"/>
    </reaction>
</comment>
<evidence type="ECO:0000256" key="7">
    <source>
        <dbReference type="ARBA" id="ARBA00022977"/>
    </source>
</evidence>
<keyword evidence="6 11" id="KW-0460">Magnesium</keyword>
<organism evidence="13 14">
    <name type="scientific">Thermomonas brevis</name>
    <dbReference type="NCBI Taxonomy" id="215691"/>
    <lineage>
        <taxon>Bacteria</taxon>
        <taxon>Pseudomonadati</taxon>
        <taxon>Pseudomonadota</taxon>
        <taxon>Gammaproteobacteria</taxon>
        <taxon>Lysobacterales</taxon>
        <taxon>Lysobacteraceae</taxon>
        <taxon>Thermomonas</taxon>
    </lineage>
</organism>
<dbReference type="PROSITE" id="PS00801">
    <property type="entry name" value="TRANSKETOLASE_1"/>
    <property type="match status" value="1"/>
</dbReference>
<dbReference type="PANTHER" id="PTHR43322:SF5">
    <property type="entry name" value="1-DEOXY-D-XYLULOSE-5-PHOSPHATE SYNTHASE, CHLOROPLASTIC"/>
    <property type="match status" value="1"/>
</dbReference>
<dbReference type="PANTHER" id="PTHR43322">
    <property type="entry name" value="1-D-DEOXYXYLULOSE 5-PHOSPHATE SYNTHASE-RELATED"/>
    <property type="match status" value="1"/>
</dbReference>
<dbReference type="Pfam" id="PF13292">
    <property type="entry name" value="DXP_synthase_N"/>
    <property type="match status" value="1"/>
</dbReference>
<proteinExistence type="inferred from homology"/>
<dbReference type="NCBIfam" id="NF003933">
    <property type="entry name" value="PRK05444.2-2"/>
    <property type="match status" value="1"/>
</dbReference>
<dbReference type="Gene3D" id="3.40.50.920">
    <property type="match status" value="1"/>
</dbReference>
<dbReference type="EC" id="2.2.1.7" evidence="11"/>
<evidence type="ECO:0000256" key="5">
    <source>
        <dbReference type="ARBA" id="ARBA00022723"/>
    </source>
</evidence>
<comment type="pathway">
    <text evidence="1 11">Metabolic intermediate biosynthesis; 1-deoxy-D-xylulose 5-phosphate biosynthesis; 1-deoxy-D-xylulose 5-phosphate from D-glyceraldehyde 3-phosphate and pyruvate: step 1/1.</text>
</comment>
<evidence type="ECO:0000256" key="8">
    <source>
        <dbReference type="ARBA" id="ARBA00023052"/>
    </source>
</evidence>
<dbReference type="AlphaFoldDB" id="A0A7G9QVF9"/>
<dbReference type="InterPro" id="IPR020826">
    <property type="entry name" value="Transketolase_BS"/>
</dbReference>
<protein>
    <recommendedName>
        <fullName evidence="11">1-deoxy-D-xylulose-5-phosphate synthase</fullName>
        <ecNumber evidence="11">2.2.1.7</ecNumber>
    </recommendedName>
    <alternativeName>
        <fullName evidence="11">1-deoxyxylulose-5-phosphate synthase</fullName>
        <shortName evidence="11">DXP synthase</shortName>
        <shortName evidence="11">DXPS</shortName>
    </alternativeName>
</protein>
<dbReference type="Proteomes" id="UP000515977">
    <property type="component" value="Chromosome"/>
</dbReference>
<evidence type="ECO:0000256" key="1">
    <source>
        <dbReference type="ARBA" id="ARBA00004980"/>
    </source>
</evidence>
<dbReference type="GO" id="GO:0008661">
    <property type="term" value="F:1-deoxy-D-xylulose-5-phosphate synthase activity"/>
    <property type="evidence" value="ECO:0007669"/>
    <property type="project" value="UniProtKB-UniRule"/>
</dbReference>
<dbReference type="SUPFAM" id="SSF52922">
    <property type="entry name" value="TK C-terminal domain-like"/>
    <property type="match status" value="1"/>
</dbReference>
<feature type="binding site" evidence="11">
    <location>
        <begin position="124"/>
        <end position="126"/>
    </location>
    <ligand>
        <name>thiamine diphosphate</name>
        <dbReference type="ChEBI" id="CHEBI:58937"/>
    </ligand>
</feature>
<accession>A0A7G9QVF9</accession>
<feature type="domain" description="Transketolase-like pyrimidine-binding" evidence="12">
    <location>
        <begin position="327"/>
        <end position="491"/>
    </location>
</feature>
<dbReference type="GO" id="GO:0030976">
    <property type="term" value="F:thiamine pyrophosphate binding"/>
    <property type="evidence" value="ECO:0007669"/>
    <property type="project" value="UniProtKB-UniRule"/>
</dbReference>
<comment type="cofactor">
    <cofactor evidence="11">
        <name>thiamine diphosphate</name>
        <dbReference type="ChEBI" id="CHEBI:58937"/>
    </cofactor>
    <text evidence="11">Binds 1 thiamine pyrophosphate per subunit.</text>
</comment>
<evidence type="ECO:0000256" key="11">
    <source>
        <dbReference type="HAMAP-Rule" id="MF_00315"/>
    </source>
</evidence>
<evidence type="ECO:0000259" key="12">
    <source>
        <dbReference type="SMART" id="SM00861"/>
    </source>
</evidence>
<gene>
    <name evidence="11 13" type="primary">dxs</name>
    <name evidence="13" type="ORF">H9L17_04050</name>
</gene>
<comment type="similarity">
    <text evidence="2 11">Belongs to the transketolase family. DXPS subfamily.</text>
</comment>
<dbReference type="GO" id="GO:0005829">
    <property type="term" value="C:cytosol"/>
    <property type="evidence" value="ECO:0007669"/>
    <property type="project" value="TreeGrafter"/>
</dbReference>
<dbReference type="Pfam" id="PF02780">
    <property type="entry name" value="Transketolase_C"/>
    <property type="match status" value="1"/>
</dbReference>
<reference evidence="13 14" key="1">
    <citation type="submission" date="2020-08" db="EMBL/GenBank/DDBJ databases">
        <title>Genome sequence of Thermomonas brevis KACC 16975T.</title>
        <authorList>
            <person name="Hyun D.-W."/>
            <person name="Bae J.-W."/>
        </authorList>
    </citation>
    <scope>NUCLEOTIDE SEQUENCE [LARGE SCALE GENOMIC DNA]</scope>
    <source>
        <strain evidence="13 14">KACC 16975</strain>
    </source>
</reference>